<dbReference type="SUPFAM" id="SSF54909">
    <property type="entry name" value="Dimeric alpha+beta barrel"/>
    <property type="match status" value="1"/>
</dbReference>
<evidence type="ECO:0000259" key="2">
    <source>
        <dbReference type="Pfam" id="PF03795"/>
    </source>
</evidence>
<dbReference type="InterPro" id="IPR005545">
    <property type="entry name" value="YCII"/>
</dbReference>
<comment type="similarity">
    <text evidence="1">Belongs to the YciI family.</text>
</comment>
<dbReference type="PANTHER" id="PTHR35174">
    <property type="entry name" value="BLL7171 PROTEIN-RELATED"/>
    <property type="match status" value="1"/>
</dbReference>
<accession>A0A8J3UC61</accession>
<organism evidence="3 4">
    <name type="scientific">Planotetraspora phitsanulokensis</name>
    <dbReference type="NCBI Taxonomy" id="575192"/>
    <lineage>
        <taxon>Bacteria</taxon>
        <taxon>Bacillati</taxon>
        <taxon>Actinomycetota</taxon>
        <taxon>Actinomycetes</taxon>
        <taxon>Streptosporangiales</taxon>
        <taxon>Streptosporangiaceae</taxon>
        <taxon>Planotetraspora</taxon>
    </lineage>
</organism>
<gene>
    <name evidence="3" type="ORF">Pph01_77620</name>
</gene>
<dbReference type="AlphaFoldDB" id="A0A8J3UC61"/>
<dbReference type="RefSeq" id="WP_204078176.1">
    <property type="nucleotide sequence ID" value="NZ_BOOP01000047.1"/>
</dbReference>
<dbReference type="PANTHER" id="PTHR35174:SF3">
    <property type="entry name" value="BLL7171 PROTEIN"/>
    <property type="match status" value="1"/>
</dbReference>
<proteinExistence type="inferred from homology"/>
<protein>
    <recommendedName>
        <fullName evidence="2">YCII-related domain-containing protein</fullName>
    </recommendedName>
</protein>
<feature type="domain" description="YCII-related" evidence="2">
    <location>
        <begin position="10"/>
        <end position="107"/>
    </location>
</feature>
<dbReference type="InterPro" id="IPR011008">
    <property type="entry name" value="Dimeric_a/b-barrel"/>
</dbReference>
<dbReference type="Proteomes" id="UP000622547">
    <property type="component" value="Unassembled WGS sequence"/>
</dbReference>
<evidence type="ECO:0000256" key="1">
    <source>
        <dbReference type="ARBA" id="ARBA00007689"/>
    </source>
</evidence>
<dbReference type="Gene3D" id="3.30.70.1060">
    <property type="entry name" value="Dimeric alpha+beta barrel"/>
    <property type="match status" value="1"/>
</dbReference>
<reference evidence="3 4" key="1">
    <citation type="submission" date="2021-01" db="EMBL/GenBank/DDBJ databases">
        <title>Whole genome shotgun sequence of Planotetraspora phitsanulokensis NBRC 104273.</title>
        <authorList>
            <person name="Komaki H."/>
            <person name="Tamura T."/>
        </authorList>
    </citation>
    <scope>NUCLEOTIDE SEQUENCE [LARGE SCALE GENOMIC DNA]</scope>
    <source>
        <strain evidence="3 4">NBRC 104273</strain>
    </source>
</reference>
<name>A0A8J3UC61_9ACTN</name>
<dbReference type="EMBL" id="BOOP01000047">
    <property type="protein sequence ID" value="GII42759.1"/>
    <property type="molecule type" value="Genomic_DNA"/>
</dbReference>
<evidence type="ECO:0000313" key="3">
    <source>
        <dbReference type="EMBL" id="GII42759.1"/>
    </source>
</evidence>
<evidence type="ECO:0000313" key="4">
    <source>
        <dbReference type="Proteomes" id="UP000622547"/>
    </source>
</evidence>
<keyword evidence="4" id="KW-1185">Reference proteome</keyword>
<comment type="caution">
    <text evidence="3">The sequence shown here is derived from an EMBL/GenBank/DDBJ whole genome shotgun (WGS) entry which is preliminary data.</text>
</comment>
<sequence length="113" mass="12166">MAKYAVLIYMPAPGDVADTPPEEIEAHLRYGEQVEQLGGKILEAQALQATTTATSIRGDLVTDGPFTESKEVLGGFFVLEARDLDHAVAIAKLNPATWRGGVEVRPLLYPSAE</sequence>
<dbReference type="Pfam" id="PF03795">
    <property type="entry name" value="YCII"/>
    <property type="match status" value="1"/>
</dbReference>